<gene>
    <name evidence="1" type="ORF">QO033_25065</name>
</gene>
<dbReference type="RefSeq" id="WP_284483420.1">
    <property type="nucleotide sequence ID" value="NZ_JASNJD010000046.1"/>
</dbReference>
<reference evidence="1 2" key="1">
    <citation type="submission" date="2023-05" db="EMBL/GenBank/DDBJ databases">
        <title>Pseudodonghicola sp. nov.</title>
        <authorList>
            <person name="Huang J."/>
        </authorList>
    </citation>
    <scope>NUCLEOTIDE SEQUENCE [LARGE SCALE GENOMIC DNA]</scope>
    <source>
        <strain evidence="1 2">IC7</strain>
    </source>
</reference>
<protein>
    <recommendedName>
        <fullName evidence="3">DUF4393 domain-containing protein</fullName>
    </recommendedName>
</protein>
<evidence type="ECO:0000313" key="2">
    <source>
        <dbReference type="Proteomes" id="UP001243757"/>
    </source>
</evidence>
<keyword evidence="2" id="KW-1185">Reference proteome</keyword>
<dbReference type="Proteomes" id="UP001243757">
    <property type="component" value="Unassembled WGS sequence"/>
</dbReference>
<organism evidence="1 2">
    <name type="scientific">Pseudodonghicola flavimaris</name>
    <dbReference type="NCBI Taxonomy" id="3050036"/>
    <lineage>
        <taxon>Bacteria</taxon>
        <taxon>Pseudomonadati</taxon>
        <taxon>Pseudomonadota</taxon>
        <taxon>Alphaproteobacteria</taxon>
        <taxon>Rhodobacterales</taxon>
        <taxon>Paracoccaceae</taxon>
        <taxon>Pseudodonghicola</taxon>
    </lineage>
</organism>
<sequence>MSDENPPLGPGPSDHIVPVLRMLAGAVPVVGSALNELITQVIPGVRQKRVEDYLRYLSEKLSGLSEEQLKQRLLSEPGLDLFEEGGYQTARALSDERREQIATAVAEGLSGDEQNLLAAKRMLILLRELDEGQVIVLTSQLRRYRDDSEFMQRHANILTPVRAHLQSTRDELDAQTVQQIATQKLVSLGLLQPGFKKVKKGDIPEIDPKTGMLSASGVDITPLGRLLLRTIGLASPDDY</sequence>
<proteinExistence type="predicted"/>
<evidence type="ECO:0000313" key="1">
    <source>
        <dbReference type="EMBL" id="MDK3020955.1"/>
    </source>
</evidence>
<evidence type="ECO:0008006" key="3">
    <source>
        <dbReference type="Google" id="ProtNLM"/>
    </source>
</evidence>
<comment type="caution">
    <text evidence="1">The sequence shown here is derived from an EMBL/GenBank/DDBJ whole genome shotgun (WGS) entry which is preliminary data.</text>
</comment>
<accession>A0ABT7F8M5</accession>
<dbReference type="EMBL" id="JASNJD010000046">
    <property type="protein sequence ID" value="MDK3020955.1"/>
    <property type="molecule type" value="Genomic_DNA"/>
</dbReference>
<name>A0ABT7F8M5_9RHOB</name>